<gene>
    <name evidence="2" type="ORF">CPOL0286_LOCUS17474</name>
</gene>
<dbReference type="InterPro" id="IPR036259">
    <property type="entry name" value="MFS_trans_sf"/>
</dbReference>
<dbReference type="SUPFAM" id="SSF103473">
    <property type="entry name" value="MFS general substrate transporter"/>
    <property type="match status" value="1"/>
</dbReference>
<dbReference type="Gene3D" id="1.20.1250.20">
    <property type="entry name" value="MFS general substrate transporter like domains"/>
    <property type="match status" value="1"/>
</dbReference>
<dbReference type="EMBL" id="HBKO01038206">
    <property type="protein sequence ID" value="CAE2265969.1"/>
    <property type="molecule type" value="Transcribed_RNA"/>
</dbReference>
<dbReference type="Pfam" id="PF07690">
    <property type="entry name" value="MFS_1"/>
    <property type="match status" value="1"/>
</dbReference>
<protein>
    <recommendedName>
        <fullName evidence="3">Major facilitator superfamily (MFS) profile domain-containing protein</fullName>
    </recommendedName>
</protein>
<organism evidence="2">
    <name type="scientific">Prymnesium polylepis</name>
    <dbReference type="NCBI Taxonomy" id="72548"/>
    <lineage>
        <taxon>Eukaryota</taxon>
        <taxon>Haptista</taxon>
        <taxon>Haptophyta</taxon>
        <taxon>Prymnesiophyceae</taxon>
        <taxon>Prymnesiales</taxon>
        <taxon>Prymnesiaceae</taxon>
        <taxon>Prymnesium</taxon>
    </lineage>
</organism>
<reference evidence="2" key="1">
    <citation type="submission" date="2021-01" db="EMBL/GenBank/DDBJ databases">
        <authorList>
            <person name="Corre E."/>
            <person name="Pelletier E."/>
            <person name="Niang G."/>
            <person name="Scheremetjew M."/>
            <person name="Finn R."/>
            <person name="Kale V."/>
            <person name="Holt S."/>
            <person name="Cochrane G."/>
            <person name="Meng A."/>
            <person name="Brown T."/>
            <person name="Cohen L."/>
        </authorList>
    </citation>
    <scope>NUCLEOTIDE SEQUENCE</scope>
    <source>
        <strain evidence="2">UIO037</strain>
    </source>
</reference>
<proteinExistence type="predicted"/>
<dbReference type="GO" id="GO:0022857">
    <property type="term" value="F:transmembrane transporter activity"/>
    <property type="evidence" value="ECO:0007669"/>
    <property type="project" value="InterPro"/>
</dbReference>
<evidence type="ECO:0008006" key="3">
    <source>
        <dbReference type="Google" id="ProtNLM"/>
    </source>
</evidence>
<feature type="transmembrane region" description="Helical" evidence="1">
    <location>
        <begin position="74"/>
        <end position="100"/>
    </location>
</feature>
<evidence type="ECO:0000256" key="1">
    <source>
        <dbReference type="SAM" id="Phobius"/>
    </source>
</evidence>
<dbReference type="AlphaFoldDB" id="A0A7S4JK29"/>
<name>A0A7S4JK29_9EUKA</name>
<sequence length="147" mass="14655">MAVAPQLLVPRLGLQRSILAGLLIFAAGLSGAGLSPSPGGFIGSIVVVSIGCVCIPALQAFLANLAEPSERGAILGSLGSLTELTGAIGSTLYASILASFTSATPPLPLPGMHFFVGGAMLIVAWAVAARAFTEHADAARAASRDVS</sequence>
<keyword evidence="1" id="KW-0812">Transmembrane</keyword>
<dbReference type="InterPro" id="IPR011701">
    <property type="entry name" value="MFS"/>
</dbReference>
<accession>A0A7S4JK29</accession>
<feature type="transmembrane region" description="Helical" evidence="1">
    <location>
        <begin position="18"/>
        <end position="35"/>
    </location>
</feature>
<keyword evidence="1" id="KW-0472">Membrane</keyword>
<feature type="transmembrane region" description="Helical" evidence="1">
    <location>
        <begin position="112"/>
        <end position="132"/>
    </location>
</feature>
<keyword evidence="1" id="KW-1133">Transmembrane helix</keyword>
<feature type="transmembrane region" description="Helical" evidence="1">
    <location>
        <begin position="41"/>
        <end position="62"/>
    </location>
</feature>
<evidence type="ECO:0000313" key="2">
    <source>
        <dbReference type="EMBL" id="CAE2265969.1"/>
    </source>
</evidence>